<proteinExistence type="predicted"/>
<evidence type="ECO:0000313" key="1">
    <source>
        <dbReference type="EMBL" id="PPF13982.1"/>
    </source>
</evidence>
<dbReference type="InterPro" id="IPR018723">
    <property type="entry name" value="DUF2254_membrane"/>
</dbReference>
<evidence type="ECO:0000313" key="4">
    <source>
        <dbReference type="Proteomes" id="UP000239698"/>
    </source>
</evidence>
<dbReference type="AlphaFoldDB" id="A0ABD6W8K6"/>
<protein>
    <recommendedName>
        <fullName evidence="5">DUF2254 domain-containing protein</fullName>
    </recommendedName>
</protein>
<accession>A0ABD6W8K6</accession>
<dbReference type="EMBL" id="PSVT01000020">
    <property type="protein sequence ID" value="PPH75959.1"/>
    <property type="molecule type" value="Genomic_DNA"/>
</dbReference>
<dbReference type="Pfam" id="PF10011">
    <property type="entry name" value="DUF2254"/>
    <property type="match status" value="1"/>
</dbReference>
<name>A0ABD6W8K6_RATRA</name>
<keyword evidence="4" id="KW-1185">Reference proteome</keyword>
<dbReference type="EMBL" id="PSUL01000016">
    <property type="protein sequence ID" value="PPF13982.1"/>
    <property type="molecule type" value="Genomic_DNA"/>
</dbReference>
<reference evidence="3 4" key="1">
    <citation type="submission" date="2018-02" db="EMBL/GenBank/DDBJ databases">
        <title>Bacteriophage NCPPB3778 and a type I-E CRISPR drive the evolution of the US Biological Select Agent, Rathayibacter toxicus.</title>
        <authorList>
            <person name="Davis E.W.II."/>
            <person name="Tabima J.F."/>
            <person name="Weisberg A.J."/>
            <person name="Lopes L.D."/>
            <person name="Wiseman M.S."/>
            <person name="Wiseman M.S."/>
            <person name="Pupko T."/>
            <person name="Belcher M.S."/>
            <person name="Sechler A.J."/>
            <person name="Tancos M.A."/>
            <person name="Schroeder B.K."/>
            <person name="Murray T.D."/>
            <person name="Luster D.G."/>
            <person name="Schneider W.L."/>
            <person name="Rogers E."/>
            <person name="Andreote F.D."/>
            <person name="Grunwald N.J."/>
            <person name="Putnam M.L."/>
            <person name="Chang J.H."/>
        </authorList>
    </citation>
    <scope>NUCLEOTIDE SEQUENCE [LARGE SCALE GENOMIC DNA]</scope>
    <source>
        <strain evidence="2 4">AY1D6</strain>
        <strain evidence="1 3">AY1I9</strain>
    </source>
</reference>
<evidence type="ECO:0000313" key="3">
    <source>
        <dbReference type="Proteomes" id="UP000237881"/>
    </source>
</evidence>
<sequence length="247" mass="26763">MALGSGRRPRRTLEEEILLASERGPGTRTRAELVPPSGRRLVLPPRSGTLLRVDVDALVALAAREDLLVAVERRRGEHAVAATPLLSWWSATPSVPGEEEERRLDALVLRTVELGAGPAEDVDSRLRARARAGDLDALGSALALLARIPDPPAAFQDVDGFLRVMVPESPFERRLEVLAEARGAAGALLVLLRDCAFTATLPRRRSAIAAMSERVRVFAEPGRLDSARLDVLAEAVDAALEKRWTVL</sequence>
<organism evidence="1 3">
    <name type="scientific">Rathayibacter rathayi</name>
    <name type="common">Corynebacterium rathayi</name>
    <dbReference type="NCBI Taxonomy" id="33887"/>
    <lineage>
        <taxon>Bacteria</taxon>
        <taxon>Bacillati</taxon>
        <taxon>Actinomycetota</taxon>
        <taxon>Actinomycetes</taxon>
        <taxon>Micrococcales</taxon>
        <taxon>Microbacteriaceae</taxon>
        <taxon>Rathayibacter</taxon>
    </lineage>
</organism>
<dbReference type="RefSeq" id="WP_104248897.1">
    <property type="nucleotide sequence ID" value="NZ_PSUD01000021.1"/>
</dbReference>
<evidence type="ECO:0000313" key="2">
    <source>
        <dbReference type="EMBL" id="PPH75959.1"/>
    </source>
</evidence>
<evidence type="ECO:0008006" key="5">
    <source>
        <dbReference type="Google" id="ProtNLM"/>
    </source>
</evidence>
<dbReference type="Proteomes" id="UP000237881">
    <property type="component" value="Unassembled WGS sequence"/>
</dbReference>
<gene>
    <name evidence="1" type="ORF">C5C04_08425</name>
    <name evidence="2" type="ORF">C5C40_09970</name>
</gene>
<dbReference type="Proteomes" id="UP000239698">
    <property type="component" value="Unassembled WGS sequence"/>
</dbReference>
<comment type="caution">
    <text evidence="1">The sequence shown here is derived from an EMBL/GenBank/DDBJ whole genome shotgun (WGS) entry which is preliminary data.</text>
</comment>